<dbReference type="Proteomes" id="UP000597762">
    <property type="component" value="Unassembled WGS sequence"/>
</dbReference>
<dbReference type="GO" id="GO:0000466">
    <property type="term" value="P:maturation of 5.8S rRNA from tricistronic rRNA transcript (SSU-rRNA, 5.8S rRNA, LSU-rRNA)"/>
    <property type="evidence" value="ECO:0007669"/>
    <property type="project" value="TreeGrafter"/>
</dbReference>
<evidence type="ECO:0000259" key="1">
    <source>
        <dbReference type="Pfam" id="PF11707"/>
    </source>
</evidence>
<sequence>MDEQDIRTCCLHFLMSFLMTGSDTIIHDFFCKHNLMAKIFAGLRVDKFSVIELVVPLLLDKVVKNEHITKSEKVKVFSSEVLSHLARVYNWLGPKDWKKFHKKIVEFQEIEQTPALEMVRKTVHQLLLELCTSPKNGIIFFDKTFGTSGRDQNRIIRLFLQDIHVMPFFEDSYLKDLIVKIFQACPEQMQPFLMQVQKSTTPRASLKWLHCMDFLEKILEIVPDIPPPLKTSKKIPVEKLLELVQSVVFPPQDILQSIIVSVSHKELCIRHRCLQYVLRMMKKLGAIIQYCTDGTFLSDSKIFTKADVENFSGLFKDHMTRVLPPVKTIFDSWQEMNKGLSQKHALDSEKLGDMPEVNSLEHVILIEHILCLYQTFWPEAFSDFPFTGEVFDQVQKLCKTWKQCQTSDELVSKKMNEESYQQTRVRLYLLKLFADTDARKIPWNKKNEDGQPLLYFLLDMLLTITNDHQLLSVIKQLICQLLYHSGLFHQLEMELHLWMDWLIKCGWDESLGRNEELLQFVATVFTNYICNPHPYIEKIFEVSSEASVIEMGSDNNVDLVSTTTIDDFIERINEFDDQELGLNEHPIEENEDSSLIKLPFSPLIIVAIKETAQKSHSELKPLKNYLRSVLIDLFHSQTNPIPLCILVTEERKSAEEHSWISKRIVSYIKSWLPDSKVSQKEKTIDVEKYKDERSSVLLQTFHRNGKNLINNSEFVTLLFESVNQLNMSETLRASQQCLCYIQTQLSQVDVSKNQDLSTLQLTFKYLKKTVKHLFRKCQPTTESNVPLDQVSEDFQILQTETFANDRMLSEFLKFLSQQSAIQHWFLAVESGLAKKSTPGQDETFRLLRNLVTKELTSCFSEFPRTSGKGHLGSYCTKIKVYLEECSLLASKGHSADMSLALMVLKQLLPYIDFATIQKSIELLLQLPPEVLLSEMKTSNAGHMLVNFLSYMIRNCKTFLLEADSLNSIYSLLLHSESSSKLLTVTKSLFETKPYYCLSCPSNVFVHLLTSASSEHLTLARILMENSVALDQVFVHWILDREDLKQNMENFLNICITWCKCQRTLPTNKSKKCLSKISKAARKYLCAYISESDIRSDNSPSLQEDYLQLLHQFARLHAPGYKHMPSLSSFKELVDSDQTISLKKLQIFLALTQWAESVKDQSVDAALCRIDVCMKSFLNSVQARVGAPEDKELELQLLTYLEQYLIDMPPEYNDLLLSSWTSFIRSALRLYFSDSRVLRLVSHLIPRIYTESNSETISPSLKDLHEMLISHSGFLPVIMGSESAESKELLVDILLMVIERQPECCAEGHLYVLMGVYGASLSTCDQKLLKMIYLYEKNGINLTKLRPYLWGVKVIEMYELSKQETSLNRLPSTDRIFEIIDTDKMMKSILHFPVKRKLTPLEVAPAEQWKSLESCYDPCFLLPLLAHLLAPYNNIRTLNFMMKNCLGYSFVALSSHDSNMRAAGYHILIQLEEQLKLSSFHRKDQYLYLLHFLRNSITDENTKLPFVIAIYMMKVSQILLNEGNQLYASITAPLMVKPCLELNLIPEFFRMFNSSNLHHYHERMWMLYLLYDGLRESHDYRIYKKYYIFKIIMSFANSVLCNYTSQFQILRILKRACQQKTGAYDLARHCGVVSWINNFISHVDPHSEAIVLLTEIVHTLWFSLLKKNVAEEDLVTNNSFELPLPFVQEMQVVLLNLLQSYREGTSYAAMKFFLPLFASVLLLKKRASLKEKTSGKLKCEEGVKDNPSEITDESVIKAESDPPIMSNIKMELTPRDVLLVLYQSRLHSSNVHTGERSLNLLKRWGYACNHLTEVSHSLQKQTADKSDSNENVQSAFPDLCQEEETCSKNEQKKLQQALIDICLSWIPSSTFLKENDSCFDETLELVMTCLCEEASNTISLSSILDILHWIQTQLNHWNTAIAAITQNTSQDNQPVLFMRLLSLYARLINQSYTEQNASDIGTSCSADQPLVDALHVLSNICRMLSENYSSFKGSCTSKPNTSHILQPFIKEIAEFQA</sequence>
<comment type="caution">
    <text evidence="3">The sequence shown here is derived from an EMBL/GenBank/DDBJ whole genome shotgun (WGS) entry which is preliminary data.</text>
</comment>
<accession>A0A812DEI4</accession>
<keyword evidence="4" id="KW-1185">Reference proteome</keyword>
<dbReference type="GO" id="GO:0000463">
    <property type="term" value="P:maturation of LSU-rRNA from tricistronic rRNA transcript (SSU-rRNA, 5.8S rRNA, LSU-rRNA)"/>
    <property type="evidence" value="ECO:0007669"/>
    <property type="project" value="TreeGrafter"/>
</dbReference>
<name>A0A812DEI4_ACAPH</name>
<dbReference type="Pfam" id="PF16201">
    <property type="entry name" value="NopRA1"/>
    <property type="match status" value="1"/>
</dbReference>
<evidence type="ECO:0000313" key="4">
    <source>
        <dbReference type="Proteomes" id="UP000597762"/>
    </source>
</evidence>
<reference evidence="3" key="1">
    <citation type="submission" date="2021-01" db="EMBL/GenBank/DDBJ databases">
        <authorList>
            <person name="Li R."/>
            <person name="Bekaert M."/>
        </authorList>
    </citation>
    <scope>NUCLEOTIDE SEQUENCE</scope>
    <source>
        <strain evidence="3">Farmed</strain>
    </source>
</reference>
<organism evidence="3 4">
    <name type="scientific">Acanthosepion pharaonis</name>
    <name type="common">Pharaoh cuttlefish</name>
    <name type="synonym">Sepia pharaonis</name>
    <dbReference type="NCBI Taxonomy" id="158019"/>
    <lineage>
        <taxon>Eukaryota</taxon>
        <taxon>Metazoa</taxon>
        <taxon>Spiralia</taxon>
        <taxon>Lophotrochozoa</taxon>
        <taxon>Mollusca</taxon>
        <taxon>Cephalopoda</taxon>
        <taxon>Coleoidea</taxon>
        <taxon>Decapodiformes</taxon>
        <taxon>Sepiida</taxon>
        <taxon>Sepiina</taxon>
        <taxon>Sepiidae</taxon>
        <taxon>Acanthosepion</taxon>
    </lineage>
</organism>
<dbReference type="InterPro" id="IPR021714">
    <property type="entry name" value="URB1_N"/>
</dbReference>
<dbReference type="InterPro" id="IPR039844">
    <property type="entry name" value="URB1"/>
</dbReference>
<evidence type="ECO:0000259" key="2">
    <source>
        <dbReference type="Pfam" id="PF16201"/>
    </source>
</evidence>
<dbReference type="InterPro" id="IPR032436">
    <property type="entry name" value="URB1_C"/>
</dbReference>
<proteinExistence type="predicted"/>
<feature type="domain" description="URB1 N-terminal" evidence="1">
    <location>
        <begin position="3"/>
        <end position="209"/>
    </location>
</feature>
<gene>
    <name evidence="3" type="ORF">SPHA_50885</name>
</gene>
<dbReference type="GO" id="GO:0005730">
    <property type="term" value="C:nucleolus"/>
    <property type="evidence" value="ECO:0007669"/>
    <property type="project" value="TreeGrafter"/>
</dbReference>
<feature type="domain" description="URB1 C-terminal" evidence="2">
    <location>
        <begin position="1445"/>
        <end position="1634"/>
    </location>
</feature>
<dbReference type="EMBL" id="CAHIKZ030003032">
    <property type="protein sequence ID" value="CAE1295375.1"/>
    <property type="molecule type" value="Genomic_DNA"/>
</dbReference>
<dbReference type="Pfam" id="PF11707">
    <property type="entry name" value="Npa1"/>
    <property type="match status" value="1"/>
</dbReference>
<evidence type="ECO:0000313" key="3">
    <source>
        <dbReference type="EMBL" id="CAE1295375.1"/>
    </source>
</evidence>
<dbReference type="OrthoDB" id="72892at2759"/>
<dbReference type="PANTHER" id="PTHR13500">
    <property type="entry name" value="NUCLEOLAR PRERIBOSOMAL-ASSOCIATED PROTEIN 1"/>
    <property type="match status" value="1"/>
</dbReference>
<dbReference type="PANTHER" id="PTHR13500:SF0">
    <property type="entry name" value="NUCLEOLAR PRE-RIBOSOMAL-ASSOCIATED PROTEIN 1"/>
    <property type="match status" value="1"/>
</dbReference>
<protein>
    <submittedName>
        <fullName evidence="3">URB1</fullName>
    </submittedName>
</protein>